<dbReference type="Gene3D" id="2.60.40.10">
    <property type="entry name" value="Immunoglobulins"/>
    <property type="match status" value="5"/>
</dbReference>
<keyword evidence="3" id="KW-0732">Signal</keyword>
<dbReference type="PANTHER" id="PTHR23278">
    <property type="entry name" value="SIDESTEP PROTEIN"/>
    <property type="match status" value="1"/>
</dbReference>
<feature type="domain" description="Ig-like" evidence="4">
    <location>
        <begin position="158"/>
        <end position="257"/>
    </location>
</feature>
<dbReference type="InterPro" id="IPR013783">
    <property type="entry name" value="Ig-like_fold"/>
</dbReference>
<dbReference type="InterPro" id="IPR013151">
    <property type="entry name" value="Immunoglobulin_dom"/>
</dbReference>
<dbReference type="Pfam" id="PF13927">
    <property type="entry name" value="Ig_3"/>
    <property type="match status" value="2"/>
</dbReference>
<feature type="domain" description="Ig-like" evidence="4">
    <location>
        <begin position="363"/>
        <end position="453"/>
    </location>
</feature>
<name>A0A9N9S0D2_9DIPT</name>
<dbReference type="EMBL" id="OU895879">
    <property type="protein sequence ID" value="CAG9808432.1"/>
    <property type="molecule type" value="Genomic_DNA"/>
</dbReference>
<dbReference type="InterPro" id="IPR036179">
    <property type="entry name" value="Ig-like_dom_sf"/>
</dbReference>
<dbReference type="SMART" id="SM00409">
    <property type="entry name" value="IG"/>
    <property type="match status" value="4"/>
</dbReference>
<feature type="compositionally biased region" description="Low complexity" evidence="1">
    <location>
        <begin position="698"/>
        <end position="707"/>
    </location>
</feature>
<evidence type="ECO:0000313" key="5">
    <source>
        <dbReference type="EMBL" id="CAG9808432.1"/>
    </source>
</evidence>
<dbReference type="PANTHER" id="PTHR23278:SF26">
    <property type="entry name" value="SIDESTEP III, ISOFORM O"/>
    <property type="match status" value="1"/>
</dbReference>
<organism evidence="5 6">
    <name type="scientific">Chironomus riparius</name>
    <dbReference type="NCBI Taxonomy" id="315576"/>
    <lineage>
        <taxon>Eukaryota</taxon>
        <taxon>Metazoa</taxon>
        <taxon>Ecdysozoa</taxon>
        <taxon>Arthropoda</taxon>
        <taxon>Hexapoda</taxon>
        <taxon>Insecta</taxon>
        <taxon>Pterygota</taxon>
        <taxon>Neoptera</taxon>
        <taxon>Endopterygota</taxon>
        <taxon>Diptera</taxon>
        <taxon>Nematocera</taxon>
        <taxon>Chironomoidea</taxon>
        <taxon>Chironomidae</taxon>
        <taxon>Chironominae</taxon>
        <taxon>Chironomus</taxon>
    </lineage>
</organism>
<keyword evidence="2" id="KW-0472">Membrane</keyword>
<dbReference type="Proteomes" id="UP001153620">
    <property type="component" value="Chromosome 3"/>
</dbReference>
<evidence type="ECO:0000313" key="6">
    <source>
        <dbReference type="Proteomes" id="UP001153620"/>
    </source>
</evidence>
<dbReference type="InterPro" id="IPR007110">
    <property type="entry name" value="Ig-like_dom"/>
</dbReference>
<keyword evidence="2" id="KW-0812">Transmembrane</keyword>
<feature type="domain" description="Ig-like" evidence="4">
    <location>
        <begin position="39"/>
        <end position="153"/>
    </location>
</feature>
<evidence type="ECO:0000259" key="4">
    <source>
        <dbReference type="PROSITE" id="PS50835"/>
    </source>
</evidence>
<feature type="region of interest" description="Disordered" evidence="1">
    <location>
        <begin position="654"/>
        <end position="725"/>
    </location>
</feature>
<keyword evidence="6" id="KW-1185">Reference proteome</keyword>
<feature type="signal peptide" evidence="3">
    <location>
        <begin position="1"/>
        <end position="27"/>
    </location>
</feature>
<gene>
    <name evidence="5" type="ORF">CHIRRI_LOCUS11272</name>
</gene>
<dbReference type="Pfam" id="PF07686">
    <property type="entry name" value="V-set"/>
    <property type="match status" value="1"/>
</dbReference>
<feature type="domain" description="Ig-like" evidence="4">
    <location>
        <begin position="264"/>
        <end position="356"/>
    </location>
</feature>
<feature type="transmembrane region" description="Helical" evidence="2">
    <location>
        <begin position="956"/>
        <end position="982"/>
    </location>
</feature>
<feature type="region of interest" description="Disordered" evidence="1">
    <location>
        <begin position="1064"/>
        <end position="1100"/>
    </location>
</feature>
<dbReference type="InterPro" id="IPR003599">
    <property type="entry name" value="Ig_sub"/>
</dbReference>
<dbReference type="SUPFAM" id="SSF48726">
    <property type="entry name" value="Immunoglobulin"/>
    <property type="match status" value="5"/>
</dbReference>
<feature type="domain" description="Ig-like" evidence="4">
    <location>
        <begin position="460"/>
        <end position="573"/>
    </location>
</feature>
<feature type="compositionally biased region" description="Polar residues" evidence="1">
    <location>
        <begin position="708"/>
        <end position="720"/>
    </location>
</feature>
<dbReference type="CDD" id="cd00096">
    <property type="entry name" value="Ig"/>
    <property type="match status" value="1"/>
</dbReference>
<dbReference type="InterPro" id="IPR003598">
    <property type="entry name" value="Ig_sub2"/>
</dbReference>
<proteinExistence type="predicted"/>
<evidence type="ECO:0000256" key="1">
    <source>
        <dbReference type="SAM" id="MobiDB-lite"/>
    </source>
</evidence>
<reference evidence="5" key="1">
    <citation type="submission" date="2022-01" db="EMBL/GenBank/DDBJ databases">
        <authorList>
            <person name="King R."/>
        </authorList>
    </citation>
    <scope>NUCLEOTIDE SEQUENCE</scope>
</reference>
<dbReference type="PROSITE" id="PS50835">
    <property type="entry name" value="IG_LIKE"/>
    <property type="match status" value="5"/>
</dbReference>
<evidence type="ECO:0000256" key="3">
    <source>
        <dbReference type="SAM" id="SignalP"/>
    </source>
</evidence>
<keyword evidence="2" id="KW-1133">Transmembrane helix</keyword>
<dbReference type="Pfam" id="PF00047">
    <property type="entry name" value="ig"/>
    <property type="match status" value="1"/>
</dbReference>
<reference evidence="5" key="2">
    <citation type="submission" date="2022-10" db="EMBL/GenBank/DDBJ databases">
        <authorList>
            <consortium name="ENA_rothamsted_submissions"/>
            <consortium name="culmorum"/>
            <person name="King R."/>
        </authorList>
    </citation>
    <scope>NUCLEOTIDE SEQUENCE</scope>
</reference>
<protein>
    <recommendedName>
        <fullName evidence="4">Ig-like domain-containing protein</fullName>
    </recommendedName>
</protein>
<dbReference type="SMART" id="SM00408">
    <property type="entry name" value="IGc2"/>
    <property type="match status" value="5"/>
</dbReference>
<dbReference type="OrthoDB" id="10055806at2759"/>
<evidence type="ECO:0000256" key="2">
    <source>
        <dbReference type="SAM" id="Phobius"/>
    </source>
</evidence>
<feature type="chain" id="PRO_5040244216" description="Ig-like domain-containing protein" evidence="3">
    <location>
        <begin position="28"/>
        <end position="1304"/>
    </location>
</feature>
<accession>A0A9N9S0D2</accession>
<feature type="compositionally biased region" description="Polar residues" evidence="1">
    <location>
        <begin position="1075"/>
        <end position="1100"/>
    </location>
</feature>
<feature type="compositionally biased region" description="Polar residues" evidence="1">
    <location>
        <begin position="682"/>
        <end position="697"/>
    </location>
</feature>
<sequence>MRFKILVTSRIYHQLFIIILLLRNCVSGQIDWAEDDDDPVSTVSVEAVLGRTATLPCDIDPGPEARDDRVYMVLWFRESAGKPLYSFDVRGRAFSKALYWSDTNAFGPRAYFLTVSKPATLSVDNVQLDDEGVYRCRVDFQNSPTRNHRINLTVIVPPHQILVYDASGRDVAGSVGPLLEDNNLVLTCEVRGGRPEPTVTWYSGMTPLQTGGGVSMGRHVTVNRLEISHVKRDALNTTYVCQASNTKLVPPAERTVRVEMLLKPVSTSIAHKPKQLVTESQITLSCEVEGSVPDTDIKWTQNNRAFERGTITNTTNGSVVISTLTFLPVPSDDNTKLKCEGSNPRLPNSALEDTLIMNVLYPPEVTLTLGSTLNPDDIKENDDVYFECNVKANPSTVRIAWSHDGIPVTQNVSWGVIISTRSLVLQRVGRNHSGMYACSAANDRGETQSSLVSLRVHYAPVCISSSVTIVGASIDESVTIACRISADPPKVSFEWTFSNSGERYEVPSGHYTTIQQNFNADTDHIYLDADENGTNGNGLIMETVNELIYTPKGERDYGTLACWGTNSIGKQVEPCLFQIVPAAKPAPLRNCTLRPYSSPSSVSAATAMLSNSSSSNLPFYSGGNQIVNGAQHSKELNYITTEYVKDRNLVDDKRKSSSNIYHHQHQQQQHHQLSSLERKNNNGKNMSLSSTQRYNAVQQQQQQYQQQHRNNTNNINFSDSKSNDRYKSNLKNIKRHTTSSSLPSSTLHESGMTMALRNENKREVGANRLYSSSFNETRHVNFNKRASAAQKNNQYSTDSVDTSISYLRSSSSISSSSKYHHVPSAINSHGSYNNHISNSNNNPYANTVLTETVEQPTLMELECIAGFDGGLPQYFFLEAYDSRTRKLRLNITSALNDVPLFRIDLADLLPSDSYTPTLHLVAYSVNQKGRSEPTVLEDIAINEAEKRTDSGDESGLFPVAALFTGALLTIGLAVLLIVFIALRKNREQVQTHDNGIKEKHIGMDLTVTTPLEMNVGQQKYVVAYTLKQGTEKQPDILNAQKSQDSIDSVHKMGSPAVMKPDGLFSATLSSSSSSKNMKSNEQQHSTPPSHHSTLKYNDNGSKGYMALNQTIASNYSAAQPPSYCSTMMNDFETPLNYTVSYNSTSGTSNISNSGYHHHKMSPDYNNLNNLYSGSTNGAATSSSVANNTSNLHLGNELLENSDGFLDFDKTLMDGSSSSRRYCTDTDSDYKYSKDQTANHLQSQQQQQQHLYTGCDYPTNDPTVEYKNLANQIANTISNINSTLTRSRNRNHILTDNLPGPESCV</sequence>
<dbReference type="InterPro" id="IPR013106">
    <property type="entry name" value="Ig_V-set"/>
</dbReference>